<dbReference type="Proteomes" id="UP000324222">
    <property type="component" value="Unassembled WGS sequence"/>
</dbReference>
<comment type="caution">
    <text evidence="2">The sequence shown here is derived from an EMBL/GenBank/DDBJ whole genome shotgun (WGS) entry which is preliminary data.</text>
</comment>
<dbReference type="EMBL" id="VSRR010142282">
    <property type="protein sequence ID" value="MPD04690.1"/>
    <property type="molecule type" value="Genomic_DNA"/>
</dbReference>
<evidence type="ECO:0000256" key="1">
    <source>
        <dbReference type="SAM" id="SignalP"/>
    </source>
</evidence>
<sequence>MMGGNDRRSGHVFIQVLIRVCLVSSSSFPYFISQPPLAQVTQPTITLRLSPLCQQQVSIKISKPHPSHPHPNSITNLVTTTSITRSCTTTSQTYLPYPRPLKHLTHPDILRIAFSAVGEAPQLHLILPGFPRSALDTPPSVTDTLAVWLLSARCVKGGRKRGVQAPGKTIRGRMEGWMKGKYEGK</sequence>
<name>A0A5B7KC44_PORTR</name>
<feature type="chain" id="PRO_5023148580" evidence="1">
    <location>
        <begin position="26"/>
        <end position="185"/>
    </location>
</feature>
<keyword evidence="3" id="KW-1185">Reference proteome</keyword>
<proteinExistence type="predicted"/>
<evidence type="ECO:0000313" key="2">
    <source>
        <dbReference type="EMBL" id="MPD04690.1"/>
    </source>
</evidence>
<keyword evidence="1" id="KW-0732">Signal</keyword>
<reference evidence="2 3" key="1">
    <citation type="submission" date="2019-05" db="EMBL/GenBank/DDBJ databases">
        <title>Another draft genome of Portunus trituberculatus and its Hox gene families provides insights of decapod evolution.</title>
        <authorList>
            <person name="Jeong J.-H."/>
            <person name="Song I."/>
            <person name="Kim S."/>
            <person name="Choi T."/>
            <person name="Kim D."/>
            <person name="Ryu S."/>
            <person name="Kim W."/>
        </authorList>
    </citation>
    <scope>NUCLEOTIDE SEQUENCE [LARGE SCALE GENOMIC DNA]</scope>
    <source>
        <tissue evidence="2">Muscle</tissue>
    </source>
</reference>
<gene>
    <name evidence="2" type="ORF">E2C01_100393</name>
</gene>
<evidence type="ECO:0000313" key="3">
    <source>
        <dbReference type="Proteomes" id="UP000324222"/>
    </source>
</evidence>
<feature type="signal peptide" evidence="1">
    <location>
        <begin position="1"/>
        <end position="25"/>
    </location>
</feature>
<dbReference type="AlphaFoldDB" id="A0A5B7KC44"/>
<organism evidence="2 3">
    <name type="scientific">Portunus trituberculatus</name>
    <name type="common">Swimming crab</name>
    <name type="synonym">Neptunus trituberculatus</name>
    <dbReference type="NCBI Taxonomy" id="210409"/>
    <lineage>
        <taxon>Eukaryota</taxon>
        <taxon>Metazoa</taxon>
        <taxon>Ecdysozoa</taxon>
        <taxon>Arthropoda</taxon>
        <taxon>Crustacea</taxon>
        <taxon>Multicrustacea</taxon>
        <taxon>Malacostraca</taxon>
        <taxon>Eumalacostraca</taxon>
        <taxon>Eucarida</taxon>
        <taxon>Decapoda</taxon>
        <taxon>Pleocyemata</taxon>
        <taxon>Brachyura</taxon>
        <taxon>Eubrachyura</taxon>
        <taxon>Portunoidea</taxon>
        <taxon>Portunidae</taxon>
        <taxon>Portuninae</taxon>
        <taxon>Portunus</taxon>
    </lineage>
</organism>
<accession>A0A5B7KC44</accession>
<protein>
    <submittedName>
        <fullName evidence="2">Uncharacterized protein</fullName>
    </submittedName>
</protein>